<dbReference type="AlphaFoldDB" id="A0A9P7JMH3"/>
<dbReference type="EMBL" id="JABBWM010000109">
    <property type="protein sequence ID" value="KAG2089733.1"/>
    <property type="molecule type" value="Genomic_DNA"/>
</dbReference>
<comment type="caution">
    <text evidence="1">The sequence shown here is derived from an EMBL/GenBank/DDBJ whole genome shotgun (WGS) entry which is preliminary data.</text>
</comment>
<evidence type="ECO:0000313" key="2">
    <source>
        <dbReference type="Proteomes" id="UP000823399"/>
    </source>
</evidence>
<evidence type="ECO:0000313" key="1">
    <source>
        <dbReference type="EMBL" id="KAG2089733.1"/>
    </source>
</evidence>
<organism evidence="1 2">
    <name type="scientific">Suillus discolor</name>
    <dbReference type="NCBI Taxonomy" id="1912936"/>
    <lineage>
        <taxon>Eukaryota</taxon>
        <taxon>Fungi</taxon>
        <taxon>Dikarya</taxon>
        <taxon>Basidiomycota</taxon>
        <taxon>Agaricomycotina</taxon>
        <taxon>Agaricomycetes</taxon>
        <taxon>Agaricomycetidae</taxon>
        <taxon>Boletales</taxon>
        <taxon>Suillineae</taxon>
        <taxon>Suillaceae</taxon>
        <taxon>Suillus</taxon>
    </lineage>
</organism>
<protein>
    <submittedName>
        <fullName evidence="1">Uncharacterized protein</fullName>
    </submittedName>
</protein>
<dbReference type="RefSeq" id="XP_041285985.1">
    <property type="nucleotide sequence ID" value="XM_041434425.1"/>
</dbReference>
<dbReference type="OrthoDB" id="2625876at2759"/>
<accession>A0A9P7JMH3</accession>
<reference evidence="1" key="1">
    <citation type="journal article" date="2020" name="New Phytol.">
        <title>Comparative genomics reveals dynamic genome evolution in host specialist ectomycorrhizal fungi.</title>
        <authorList>
            <person name="Lofgren L.A."/>
            <person name="Nguyen N.H."/>
            <person name="Vilgalys R."/>
            <person name="Ruytinx J."/>
            <person name="Liao H.L."/>
            <person name="Branco S."/>
            <person name="Kuo A."/>
            <person name="LaButti K."/>
            <person name="Lipzen A."/>
            <person name="Andreopoulos W."/>
            <person name="Pangilinan J."/>
            <person name="Riley R."/>
            <person name="Hundley H."/>
            <person name="Na H."/>
            <person name="Barry K."/>
            <person name="Grigoriev I.V."/>
            <person name="Stajich J.E."/>
            <person name="Kennedy P.G."/>
        </authorList>
    </citation>
    <scope>NUCLEOTIDE SEQUENCE</scope>
    <source>
        <strain evidence="1">FC423</strain>
    </source>
</reference>
<dbReference type="GeneID" id="64696684"/>
<dbReference type="Proteomes" id="UP000823399">
    <property type="component" value="Unassembled WGS sequence"/>
</dbReference>
<keyword evidence="2" id="KW-1185">Reference proteome</keyword>
<name>A0A9P7JMH3_9AGAM</name>
<sequence length="217" mass="23403">MCEDRPSGLHVILKIMTDGPTVDLISEKANWPSAYADVVSETVMDGPSPLCLDLEKATDGPSPPWSWGRLWMGPEHAYLFAKMVADGLNVLGRDSGIDPSTHDCGIGKGDGWAQHSSYIAENGGVRRFGLGKGDGWTQLVCIPENGDGCVQHVCCMLERGYGWTIRHIPWECSLGKCLTAAGFYMNPSVVGIPTTVESHMCELSVGLLYRTTTATIG</sequence>
<gene>
    <name evidence="1" type="ORF">F5147DRAFT_658334</name>
</gene>
<proteinExistence type="predicted"/>